<keyword evidence="1" id="KW-1133">Transmembrane helix</keyword>
<dbReference type="AlphaFoldDB" id="A0A2J6PN74"/>
<dbReference type="Proteomes" id="UP000235672">
    <property type="component" value="Unassembled WGS sequence"/>
</dbReference>
<keyword evidence="1" id="KW-0472">Membrane</keyword>
<keyword evidence="2" id="KW-0732">Signal</keyword>
<dbReference type="EMBL" id="KZ613513">
    <property type="protein sequence ID" value="PMD15482.1"/>
    <property type="molecule type" value="Genomic_DNA"/>
</dbReference>
<organism evidence="3 4">
    <name type="scientific">Hyaloscypha hepaticicola</name>
    <dbReference type="NCBI Taxonomy" id="2082293"/>
    <lineage>
        <taxon>Eukaryota</taxon>
        <taxon>Fungi</taxon>
        <taxon>Dikarya</taxon>
        <taxon>Ascomycota</taxon>
        <taxon>Pezizomycotina</taxon>
        <taxon>Leotiomycetes</taxon>
        <taxon>Helotiales</taxon>
        <taxon>Hyaloscyphaceae</taxon>
        <taxon>Hyaloscypha</taxon>
    </lineage>
</organism>
<keyword evidence="1" id="KW-0812">Transmembrane</keyword>
<evidence type="ECO:0000313" key="4">
    <source>
        <dbReference type="Proteomes" id="UP000235672"/>
    </source>
</evidence>
<feature type="chain" id="PRO_5014359886" evidence="2">
    <location>
        <begin position="18"/>
        <end position="324"/>
    </location>
</feature>
<name>A0A2J6PN74_9HELO</name>
<feature type="transmembrane region" description="Helical" evidence="1">
    <location>
        <begin position="275"/>
        <end position="300"/>
    </location>
</feature>
<proteinExistence type="predicted"/>
<evidence type="ECO:0000256" key="1">
    <source>
        <dbReference type="SAM" id="Phobius"/>
    </source>
</evidence>
<sequence length="324" mass="34629">MFALATSLLLVSQVVSAGVLSDASSQLLRREESMEQKMRRYVDSLIVEPMERRQTPTGTGAVNVTAWDAQTAAACATELEALNGVASNPSGLAVCYNLPFLDNTTGVFEADLRLYMISAPTGGFANIASSNVQVGLAYDGATVSAVNASSLKRRQDETGTSMISWPRDEDGLQKRVTTPTLMQSYAFVGQINKDLLTTPMGTAALQKVLVPTVTLTGQEPSGQMVNTTLSSDEATFVSGVFAAVVTPTKSRLQPPIQTLVVASGSPFVVPGLHILIFPIGAIITGIWTVLFIATIAYGTIGRMQFREQYRRRAAQANKADMARI</sequence>
<evidence type="ECO:0000256" key="2">
    <source>
        <dbReference type="SAM" id="SignalP"/>
    </source>
</evidence>
<keyword evidence="4" id="KW-1185">Reference proteome</keyword>
<dbReference type="OrthoDB" id="2596908at2759"/>
<protein>
    <submittedName>
        <fullName evidence="3">Uncharacterized protein</fullName>
    </submittedName>
</protein>
<reference evidence="3 4" key="1">
    <citation type="submission" date="2016-05" db="EMBL/GenBank/DDBJ databases">
        <title>A degradative enzymes factory behind the ericoid mycorrhizal symbiosis.</title>
        <authorList>
            <consortium name="DOE Joint Genome Institute"/>
            <person name="Martino E."/>
            <person name="Morin E."/>
            <person name="Grelet G."/>
            <person name="Kuo A."/>
            <person name="Kohler A."/>
            <person name="Daghino S."/>
            <person name="Barry K."/>
            <person name="Choi C."/>
            <person name="Cichocki N."/>
            <person name="Clum A."/>
            <person name="Copeland A."/>
            <person name="Hainaut M."/>
            <person name="Haridas S."/>
            <person name="Labutti K."/>
            <person name="Lindquist E."/>
            <person name="Lipzen A."/>
            <person name="Khouja H.-R."/>
            <person name="Murat C."/>
            <person name="Ohm R."/>
            <person name="Olson A."/>
            <person name="Spatafora J."/>
            <person name="Veneault-Fourrey C."/>
            <person name="Henrissat B."/>
            <person name="Grigoriev I."/>
            <person name="Martin F."/>
            <person name="Perotto S."/>
        </authorList>
    </citation>
    <scope>NUCLEOTIDE SEQUENCE [LARGE SCALE GENOMIC DNA]</scope>
    <source>
        <strain evidence="3 4">UAMH 7357</strain>
    </source>
</reference>
<dbReference type="STRING" id="1745343.A0A2J6PN74"/>
<evidence type="ECO:0000313" key="3">
    <source>
        <dbReference type="EMBL" id="PMD15482.1"/>
    </source>
</evidence>
<accession>A0A2J6PN74</accession>
<gene>
    <name evidence="3" type="ORF">NA56DRAFT_650180</name>
</gene>
<feature type="signal peptide" evidence="2">
    <location>
        <begin position="1"/>
        <end position="17"/>
    </location>
</feature>